<dbReference type="RefSeq" id="XP_032823227.1">
    <property type="nucleotide sequence ID" value="XM_032967336.1"/>
</dbReference>
<dbReference type="Gene3D" id="3.30.565.10">
    <property type="entry name" value="Histidine kinase-like ATPase, C-terminal domain"/>
    <property type="match status" value="1"/>
</dbReference>
<evidence type="ECO:0000256" key="1">
    <source>
        <dbReference type="SAM" id="MobiDB-lite"/>
    </source>
</evidence>
<dbReference type="PANTHER" id="PTHR32387">
    <property type="entry name" value="WU:FJ29H11"/>
    <property type="match status" value="1"/>
</dbReference>
<evidence type="ECO:0000313" key="3">
    <source>
        <dbReference type="Proteomes" id="UP001318040"/>
    </source>
</evidence>
<dbReference type="Pfam" id="PF25794">
    <property type="entry name" value="SACS"/>
    <property type="match status" value="1"/>
</dbReference>
<evidence type="ECO:0000313" key="4">
    <source>
        <dbReference type="RefSeq" id="XP_032823227.1"/>
    </source>
</evidence>
<dbReference type="InterPro" id="IPR052957">
    <property type="entry name" value="Auxin_embryo_med"/>
</dbReference>
<feature type="compositionally biased region" description="Low complexity" evidence="1">
    <location>
        <begin position="421"/>
        <end position="433"/>
    </location>
</feature>
<protein>
    <submittedName>
        <fullName evidence="4">Protein NO VEIN-like isoform X1</fullName>
    </submittedName>
</protein>
<dbReference type="KEGG" id="pmrn:116949714"/>
<accession>A0AAJ7TSG2</accession>
<evidence type="ECO:0000259" key="2">
    <source>
        <dbReference type="Pfam" id="PF25794"/>
    </source>
</evidence>
<reference evidence="4" key="1">
    <citation type="submission" date="2025-08" db="UniProtKB">
        <authorList>
            <consortium name="RefSeq"/>
        </authorList>
    </citation>
    <scope>IDENTIFICATION</scope>
    <source>
        <tissue evidence="4">Sperm</tissue>
    </source>
</reference>
<dbReference type="Proteomes" id="UP001318040">
    <property type="component" value="Chromosome 37"/>
</dbReference>
<feature type="compositionally biased region" description="Acidic residues" evidence="1">
    <location>
        <begin position="372"/>
        <end position="387"/>
    </location>
</feature>
<dbReference type="SUPFAM" id="SSF55874">
    <property type="entry name" value="ATPase domain of HSP90 chaperone/DNA topoisomerase II/histidine kinase"/>
    <property type="match status" value="1"/>
</dbReference>
<keyword evidence="3" id="KW-1185">Reference proteome</keyword>
<dbReference type="PANTHER" id="PTHR32387:SF0">
    <property type="entry name" value="PROTEIN NO VEIN"/>
    <property type="match status" value="1"/>
</dbReference>
<feature type="region of interest" description="Disordered" evidence="1">
    <location>
        <begin position="339"/>
        <end position="454"/>
    </location>
</feature>
<name>A0AAJ7TSG2_PETMA</name>
<dbReference type="NCBIfam" id="NF047352">
    <property type="entry name" value="P_loop_sacsin"/>
    <property type="match status" value="1"/>
</dbReference>
<dbReference type="InterPro" id="IPR036890">
    <property type="entry name" value="HATPase_C_sf"/>
</dbReference>
<dbReference type="InterPro" id="IPR058210">
    <property type="entry name" value="SACS/Nov_dom"/>
</dbReference>
<proteinExistence type="predicted"/>
<dbReference type="AlphaFoldDB" id="A0AAJ7TSG2"/>
<sequence>MEFIHQCGSLDTAALPAVDCAVGQHYGVHSCRNLGHGPVANLVKLAQKAKPGGSSGGAHRCAVLYEETALCARDSRQDFLLERVTVGLQGDVGEEQALRCLLGAPLLEDLATWSHWELLFEPQLGALKKFIERGCSGKVAQLLAKSGFSELLALEVKPGLLLRLDPDPSPDKFDEAALRHDPVIVAGQLVSMVTADGLGHAPLALLANRMESVLASMAVGRGACAESSTEDEESSGKLAARFVLDCLCRIPLRLCKALAPQVLLEPCGRALGQTRSRELLGRVATDPRDRLRLQQLGLLLGITEWSRELQRRMQAEPQAAPRAPLRPVAVRAPNEAFEPAAAATAASDSDPTNGSEEEESGSVKSESKSDSESEDEETSDSSGDEEEACQKFALAPSTYEVEGNNDEAKEKKDEVVEEVASDVVADADGAAASEGERTAETTNADGDVGEGEEAPLAEEIPPTVEDPCRAIVEDIRRREFGIGVELSEDATQLMEVQQSRIGRSLERLSSELYSKDTHFVLELVQNADDNSYPSGPDAQPPSLLFVVENDRVTLLNNEVGFSERNVRYICDIGKSTKGKHKYGYIGQKGIGFKSVFKVTDRPEIHSNGFHLRFDRRSGPMGLILPHWVDEGRVEVGEGEEEEGGRRPLDLTGVPGEEDRWVAAGAVGTGKKG</sequence>
<feature type="domain" description="Sacsin/Nov" evidence="2">
    <location>
        <begin position="556"/>
        <end position="611"/>
    </location>
</feature>
<feature type="compositionally biased region" description="Low complexity" evidence="1">
    <location>
        <begin position="339"/>
        <end position="353"/>
    </location>
</feature>
<organism evidence="3 4">
    <name type="scientific">Petromyzon marinus</name>
    <name type="common">Sea lamprey</name>
    <dbReference type="NCBI Taxonomy" id="7757"/>
    <lineage>
        <taxon>Eukaryota</taxon>
        <taxon>Metazoa</taxon>
        <taxon>Chordata</taxon>
        <taxon>Craniata</taxon>
        <taxon>Vertebrata</taxon>
        <taxon>Cyclostomata</taxon>
        <taxon>Hyperoartia</taxon>
        <taxon>Petromyzontiformes</taxon>
        <taxon>Petromyzontidae</taxon>
        <taxon>Petromyzon</taxon>
    </lineage>
</organism>
<gene>
    <name evidence="4" type="primary">LOC116949714</name>
</gene>